<dbReference type="AlphaFoldDB" id="A0A9X3WC64"/>
<protein>
    <recommendedName>
        <fullName evidence="3">YxiS</fullName>
    </recommendedName>
</protein>
<keyword evidence="2" id="KW-1185">Reference proteome</keyword>
<evidence type="ECO:0008006" key="3">
    <source>
        <dbReference type="Google" id="ProtNLM"/>
    </source>
</evidence>
<gene>
    <name evidence="1" type="ORF">NC799_09030</name>
</gene>
<evidence type="ECO:0000313" key="2">
    <source>
        <dbReference type="Proteomes" id="UP001145069"/>
    </source>
</evidence>
<proteinExistence type="predicted"/>
<accession>A0A9X3WC64</accession>
<organism evidence="1 2">
    <name type="scientific">Aquibacillus salsiterrae</name>
    <dbReference type="NCBI Taxonomy" id="2950439"/>
    <lineage>
        <taxon>Bacteria</taxon>
        <taxon>Bacillati</taxon>
        <taxon>Bacillota</taxon>
        <taxon>Bacilli</taxon>
        <taxon>Bacillales</taxon>
        <taxon>Bacillaceae</taxon>
        <taxon>Aquibacillus</taxon>
    </lineage>
</organism>
<reference evidence="1" key="1">
    <citation type="submission" date="2022-06" db="EMBL/GenBank/DDBJ databases">
        <title>Aquibacillus sp. a new bacterium isolated from soil saline samples.</title>
        <authorList>
            <person name="Galisteo C."/>
            <person name="De La Haba R."/>
            <person name="Sanchez-Porro C."/>
            <person name="Ventosa A."/>
        </authorList>
    </citation>
    <scope>NUCLEOTIDE SEQUENCE</scope>
    <source>
        <strain evidence="1">3ASR75-54</strain>
    </source>
</reference>
<name>A0A9X3WC64_9BACI</name>
<dbReference type="Proteomes" id="UP001145069">
    <property type="component" value="Unassembled WGS sequence"/>
</dbReference>
<dbReference type="RefSeq" id="WP_272446127.1">
    <property type="nucleotide sequence ID" value="NZ_JAMQKC010000006.1"/>
</dbReference>
<comment type="caution">
    <text evidence="1">The sequence shown here is derived from an EMBL/GenBank/DDBJ whole genome shotgun (WGS) entry which is preliminary data.</text>
</comment>
<sequence length="106" mass="12370">MEKNTEKHIIDMYKQQENGMILIFAQWCINNDLDPFELYQQAYPQQLPNQALVEAVELTVSKEEADHIPVDILFEALQLFGNDDLAFVVAELMEKTPKERLPEQFD</sequence>
<evidence type="ECO:0000313" key="1">
    <source>
        <dbReference type="EMBL" id="MDC3417065.1"/>
    </source>
</evidence>
<dbReference type="EMBL" id="JAMQKC010000006">
    <property type="protein sequence ID" value="MDC3417065.1"/>
    <property type="molecule type" value="Genomic_DNA"/>
</dbReference>